<reference evidence="1" key="1">
    <citation type="submission" date="2014-11" db="EMBL/GenBank/DDBJ databases">
        <authorList>
            <person name="Amaro Gonzalez C."/>
        </authorList>
    </citation>
    <scope>NUCLEOTIDE SEQUENCE</scope>
</reference>
<dbReference type="EMBL" id="GBXM01040045">
    <property type="protein sequence ID" value="JAH68532.1"/>
    <property type="molecule type" value="Transcribed_RNA"/>
</dbReference>
<evidence type="ECO:0000313" key="1">
    <source>
        <dbReference type="EMBL" id="JAH68532.1"/>
    </source>
</evidence>
<proteinExistence type="predicted"/>
<dbReference type="AlphaFoldDB" id="A0A0E9URU1"/>
<reference evidence="1" key="2">
    <citation type="journal article" date="2015" name="Fish Shellfish Immunol.">
        <title>Early steps in the European eel (Anguilla anguilla)-Vibrio vulnificus interaction in the gills: Role of the RtxA13 toxin.</title>
        <authorList>
            <person name="Callol A."/>
            <person name="Pajuelo D."/>
            <person name="Ebbesson L."/>
            <person name="Teles M."/>
            <person name="MacKenzie S."/>
            <person name="Amaro C."/>
        </authorList>
    </citation>
    <scope>NUCLEOTIDE SEQUENCE</scope>
</reference>
<protein>
    <submittedName>
        <fullName evidence="1">Uncharacterized protein</fullName>
    </submittedName>
</protein>
<name>A0A0E9URU1_ANGAN</name>
<organism evidence="1">
    <name type="scientific">Anguilla anguilla</name>
    <name type="common">European freshwater eel</name>
    <name type="synonym">Muraena anguilla</name>
    <dbReference type="NCBI Taxonomy" id="7936"/>
    <lineage>
        <taxon>Eukaryota</taxon>
        <taxon>Metazoa</taxon>
        <taxon>Chordata</taxon>
        <taxon>Craniata</taxon>
        <taxon>Vertebrata</taxon>
        <taxon>Euteleostomi</taxon>
        <taxon>Actinopterygii</taxon>
        <taxon>Neopterygii</taxon>
        <taxon>Teleostei</taxon>
        <taxon>Anguilliformes</taxon>
        <taxon>Anguillidae</taxon>
        <taxon>Anguilla</taxon>
    </lineage>
</organism>
<sequence>MPPPLCNQEKVKPKENYAFWVIPYTFKSDLTFEILN</sequence>
<accession>A0A0E9URU1</accession>